<feature type="compositionally biased region" description="Basic and acidic residues" evidence="1">
    <location>
        <begin position="24"/>
        <end position="36"/>
    </location>
</feature>
<proteinExistence type="predicted"/>
<accession>A0A1V9Z2V5</accession>
<evidence type="ECO:0000313" key="3">
    <source>
        <dbReference type="Proteomes" id="UP000243579"/>
    </source>
</evidence>
<gene>
    <name evidence="2" type="ORF">ACHHYP_20151</name>
</gene>
<protein>
    <submittedName>
        <fullName evidence="2">Uncharacterized protein</fullName>
    </submittedName>
</protein>
<comment type="caution">
    <text evidence="2">The sequence shown here is derived from an EMBL/GenBank/DDBJ whole genome shotgun (WGS) entry which is preliminary data.</text>
</comment>
<reference evidence="2 3" key="1">
    <citation type="journal article" date="2014" name="Genome Biol. Evol.">
        <title>The secreted proteins of Achlya hypogyna and Thraustotheca clavata identify the ancestral oomycete secretome and reveal gene acquisitions by horizontal gene transfer.</title>
        <authorList>
            <person name="Misner I."/>
            <person name="Blouin N."/>
            <person name="Leonard G."/>
            <person name="Richards T.A."/>
            <person name="Lane C.E."/>
        </authorList>
    </citation>
    <scope>NUCLEOTIDE SEQUENCE [LARGE SCALE GENOMIC DNA]</scope>
    <source>
        <strain evidence="2 3">ATCC 48635</strain>
    </source>
</reference>
<sequence length="75" mass="8112">MRFESRASTGSIVTAAALERLTRGLENRSMLEERARSRSSVSRGRSQNGSQLRGTNLDADGRGSETSRPGGFLVL</sequence>
<name>A0A1V9Z2V5_ACHHY</name>
<feature type="region of interest" description="Disordered" evidence="1">
    <location>
        <begin position="24"/>
        <end position="75"/>
    </location>
</feature>
<evidence type="ECO:0000256" key="1">
    <source>
        <dbReference type="SAM" id="MobiDB-lite"/>
    </source>
</evidence>
<organism evidence="2 3">
    <name type="scientific">Achlya hypogyna</name>
    <name type="common">Oomycete</name>
    <name type="synonym">Protoachlya hypogyna</name>
    <dbReference type="NCBI Taxonomy" id="1202772"/>
    <lineage>
        <taxon>Eukaryota</taxon>
        <taxon>Sar</taxon>
        <taxon>Stramenopiles</taxon>
        <taxon>Oomycota</taxon>
        <taxon>Saprolegniomycetes</taxon>
        <taxon>Saprolegniales</taxon>
        <taxon>Achlyaceae</taxon>
        <taxon>Achlya</taxon>
    </lineage>
</organism>
<dbReference type="AlphaFoldDB" id="A0A1V9Z2V5"/>
<dbReference type="Proteomes" id="UP000243579">
    <property type="component" value="Unassembled WGS sequence"/>
</dbReference>
<evidence type="ECO:0000313" key="2">
    <source>
        <dbReference type="EMBL" id="OQR92150.1"/>
    </source>
</evidence>
<keyword evidence="3" id="KW-1185">Reference proteome</keyword>
<dbReference type="EMBL" id="JNBR01000479">
    <property type="protein sequence ID" value="OQR92150.1"/>
    <property type="molecule type" value="Genomic_DNA"/>
</dbReference>